<comment type="caution">
    <text evidence="2">The sequence shown here is derived from an EMBL/GenBank/DDBJ whole genome shotgun (WGS) entry which is preliminary data.</text>
</comment>
<dbReference type="EMBL" id="LBYA01000014">
    <property type="protein sequence ID" value="KKR43144.1"/>
    <property type="molecule type" value="Genomic_DNA"/>
</dbReference>
<organism evidence="2 3">
    <name type="scientific">Candidatus Woesebacteria bacterium GW2011_GWB1_40_12</name>
    <dbReference type="NCBI Taxonomy" id="1618576"/>
    <lineage>
        <taxon>Bacteria</taxon>
        <taxon>Candidatus Woeseibacteriota</taxon>
    </lineage>
</organism>
<proteinExistence type="predicted"/>
<sequence>MRIIFLNSWFGRVGKAFLDFVNKQSKDTDIFCFTEVTPELFENLKSILKNHEGLYEKGNFLKSLSVVDGMAIFLKNGLKHSASSKLNIYRNSTRDTGFAQYVSVDKNNKTLHLLSVHGKTHPGHKFDTGTRINQSKRILNFFDDKNGPKIIGGDFNLMPDTISVKMFEKWGYRNLIREFGIKSTRNRISWEQFKDQPGFVKQYFADYAFITKEIKVDGFSVPDLEISDHLPLVLDFEA</sequence>
<dbReference type="InterPro" id="IPR036691">
    <property type="entry name" value="Endo/exonu/phosph_ase_sf"/>
</dbReference>
<name>A0A0G0QRV2_9BACT</name>
<dbReference type="Proteomes" id="UP000034215">
    <property type="component" value="Unassembled WGS sequence"/>
</dbReference>
<protein>
    <recommendedName>
        <fullName evidence="1">Endonuclease/exonuclease/phosphatase domain-containing protein</fullName>
    </recommendedName>
</protein>
<feature type="domain" description="Endonuclease/exonuclease/phosphatase" evidence="1">
    <location>
        <begin position="18"/>
        <end position="229"/>
    </location>
</feature>
<evidence type="ECO:0000259" key="1">
    <source>
        <dbReference type="Pfam" id="PF03372"/>
    </source>
</evidence>
<accession>A0A0G0QRV2</accession>
<evidence type="ECO:0000313" key="2">
    <source>
        <dbReference type="EMBL" id="KKR43144.1"/>
    </source>
</evidence>
<dbReference type="Gene3D" id="3.60.10.10">
    <property type="entry name" value="Endonuclease/exonuclease/phosphatase"/>
    <property type="match status" value="1"/>
</dbReference>
<dbReference type="Pfam" id="PF03372">
    <property type="entry name" value="Exo_endo_phos"/>
    <property type="match status" value="1"/>
</dbReference>
<dbReference type="SUPFAM" id="SSF56219">
    <property type="entry name" value="DNase I-like"/>
    <property type="match status" value="1"/>
</dbReference>
<dbReference type="InterPro" id="IPR005135">
    <property type="entry name" value="Endo/exonuclease/phosphatase"/>
</dbReference>
<reference evidence="2 3" key="1">
    <citation type="journal article" date="2015" name="Nature">
        <title>rRNA introns, odd ribosomes, and small enigmatic genomes across a large radiation of phyla.</title>
        <authorList>
            <person name="Brown C.T."/>
            <person name="Hug L.A."/>
            <person name="Thomas B.C."/>
            <person name="Sharon I."/>
            <person name="Castelle C.J."/>
            <person name="Singh A."/>
            <person name="Wilkins M.J."/>
            <person name="Williams K.H."/>
            <person name="Banfield J.F."/>
        </authorList>
    </citation>
    <scope>NUCLEOTIDE SEQUENCE [LARGE SCALE GENOMIC DNA]</scope>
</reference>
<evidence type="ECO:0000313" key="3">
    <source>
        <dbReference type="Proteomes" id="UP000034215"/>
    </source>
</evidence>
<dbReference type="AlphaFoldDB" id="A0A0G0QRV2"/>
<dbReference type="GO" id="GO:0003824">
    <property type="term" value="F:catalytic activity"/>
    <property type="evidence" value="ECO:0007669"/>
    <property type="project" value="InterPro"/>
</dbReference>
<gene>
    <name evidence="2" type="ORF">UT76_C0014G0012</name>
</gene>